<evidence type="ECO:0000256" key="2">
    <source>
        <dbReference type="ARBA" id="ARBA00008787"/>
    </source>
</evidence>
<dbReference type="EMBL" id="ACSJ01000007">
    <property type="protein sequence ID" value="EES90533.1"/>
    <property type="molecule type" value="Genomic_DNA"/>
</dbReference>
<evidence type="ECO:0000256" key="1">
    <source>
        <dbReference type="ARBA" id="ARBA00004514"/>
    </source>
</evidence>
<keyword evidence="7" id="KW-0969">Cilium</keyword>
<dbReference type="NCBIfam" id="TIGR00208">
    <property type="entry name" value="fliS"/>
    <property type="match status" value="1"/>
</dbReference>
<dbReference type="RefSeq" id="WP_003375016.1">
    <property type="nucleotide sequence ID" value="NZ_ACSJ01000007.1"/>
</dbReference>
<dbReference type="Pfam" id="PF02561">
    <property type="entry name" value="FliS"/>
    <property type="match status" value="1"/>
</dbReference>
<dbReference type="PIRSF" id="PIRSF039090">
    <property type="entry name" value="Flis"/>
    <property type="match status" value="1"/>
</dbReference>
<evidence type="ECO:0000313" key="7">
    <source>
        <dbReference type="EMBL" id="EES90533.1"/>
    </source>
</evidence>
<dbReference type="AlphaFoldDB" id="A0A9P2LKI3"/>
<evidence type="ECO:0000313" key="8">
    <source>
        <dbReference type="Proteomes" id="UP000006160"/>
    </source>
</evidence>
<dbReference type="PANTHER" id="PTHR34773:SF1">
    <property type="entry name" value="FLAGELLAR SECRETION CHAPERONE FLIS"/>
    <property type="match status" value="1"/>
</dbReference>
<dbReference type="GeneID" id="66319895"/>
<dbReference type="InterPro" id="IPR003713">
    <property type="entry name" value="FliS"/>
</dbReference>
<organism evidence="7 8">
    <name type="scientific">Clostridium botulinum D str. 1873</name>
    <dbReference type="NCBI Taxonomy" id="592027"/>
    <lineage>
        <taxon>Bacteria</taxon>
        <taxon>Bacillati</taxon>
        <taxon>Bacillota</taxon>
        <taxon>Clostridia</taxon>
        <taxon>Eubacteriales</taxon>
        <taxon>Clostridiaceae</taxon>
        <taxon>Clostridium</taxon>
    </lineage>
</organism>
<gene>
    <name evidence="7" type="primary">fliS</name>
    <name evidence="7" type="ORF">CLG_B1185</name>
</gene>
<evidence type="ECO:0000256" key="5">
    <source>
        <dbReference type="ARBA" id="ARBA00023186"/>
    </source>
</evidence>
<name>A0A9P2LKI3_CLOBO</name>
<comment type="similarity">
    <text evidence="2 6">Belongs to the FliS family.</text>
</comment>
<accession>A0A9P2LKI3</accession>
<dbReference type="GO" id="GO:0071973">
    <property type="term" value="P:bacterial-type flagellum-dependent cell motility"/>
    <property type="evidence" value="ECO:0007669"/>
    <property type="project" value="TreeGrafter"/>
</dbReference>
<sequence length="128" mass="14763">MYASNAYKTYKNNSVNHASKEQLLLMLLDGAVKFAKMGRQAIIDKKIQKAHESLTRTQDIFYELMASLDISSGAEWSKQLMGIYEFITKRLADANIKKDVEIMNEVVPLIEDIRNTWYEAEKLSRGQR</sequence>
<keyword evidence="4 6" id="KW-1005">Bacterial flagellum biogenesis</keyword>
<dbReference type="SUPFAM" id="SSF101116">
    <property type="entry name" value="Flagellar export chaperone FliS"/>
    <property type="match status" value="1"/>
</dbReference>
<keyword evidence="5" id="KW-0143">Chaperone</keyword>
<dbReference type="PANTHER" id="PTHR34773">
    <property type="entry name" value="FLAGELLAR SECRETION CHAPERONE FLIS"/>
    <property type="match status" value="1"/>
</dbReference>
<evidence type="ECO:0000256" key="4">
    <source>
        <dbReference type="ARBA" id="ARBA00022795"/>
    </source>
</evidence>
<dbReference type="Proteomes" id="UP000006160">
    <property type="component" value="Unassembled WGS sequence"/>
</dbReference>
<dbReference type="GO" id="GO:0044780">
    <property type="term" value="P:bacterial-type flagellum assembly"/>
    <property type="evidence" value="ECO:0007669"/>
    <property type="project" value="InterPro"/>
</dbReference>
<proteinExistence type="inferred from homology"/>
<protein>
    <recommendedName>
        <fullName evidence="6">Flagellar secretion chaperone FliS</fullName>
    </recommendedName>
</protein>
<keyword evidence="3 6" id="KW-0963">Cytoplasm</keyword>
<evidence type="ECO:0000256" key="3">
    <source>
        <dbReference type="ARBA" id="ARBA00022490"/>
    </source>
</evidence>
<keyword evidence="7" id="KW-0966">Cell projection</keyword>
<comment type="subcellular location">
    <subcellularLocation>
        <location evidence="1 6">Cytoplasm</location>
        <location evidence="1 6">Cytosol</location>
    </subcellularLocation>
</comment>
<dbReference type="GO" id="GO:0005829">
    <property type="term" value="C:cytosol"/>
    <property type="evidence" value="ECO:0007669"/>
    <property type="project" value="UniProtKB-SubCell"/>
</dbReference>
<evidence type="ECO:0000256" key="6">
    <source>
        <dbReference type="PIRNR" id="PIRNR039090"/>
    </source>
</evidence>
<keyword evidence="7" id="KW-0282">Flagellum</keyword>
<dbReference type="Gene3D" id="1.20.120.340">
    <property type="entry name" value="Flagellar protein FliS"/>
    <property type="match status" value="1"/>
</dbReference>
<reference evidence="7 8" key="1">
    <citation type="submission" date="2009-10" db="EMBL/GenBank/DDBJ databases">
        <authorList>
            <person name="Shrivastava S."/>
            <person name="Brinkac L.B."/>
            <person name="Brown J.L."/>
            <person name="Bruce D.B."/>
            <person name="Detter C."/>
            <person name="Green L.D."/>
            <person name="Munk C.A."/>
            <person name="Rogers Y.C."/>
            <person name="Tapia R."/>
            <person name="Saunders E.S."/>
            <person name="Sims D.R."/>
            <person name="Smith L.A."/>
            <person name="Smith T.J."/>
            <person name="Sutton G."/>
            <person name="Brettin T."/>
        </authorList>
    </citation>
    <scope>NUCLEOTIDE SEQUENCE [LARGE SCALE GENOMIC DNA]</scope>
    <source>
        <strain evidence="8">D str. 1873</strain>
    </source>
</reference>
<dbReference type="InterPro" id="IPR036584">
    <property type="entry name" value="FliS_sf"/>
</dbReference>
<comment type="caution">
    <text evidence="7">The sequence shown here is derived from an EMBL/GenBank/DDBJ whole genome shotgun (WGS) entry which is preliminary data.</text>
</comment>
<dbReference type="CDD" id="cd16098">
    <property type="entry name" value="FliS"/>
    <property type="match status" value="1"/>
</dbReference>